<dbReference type="GO" id="GO:0003677">
    <property type="term" value="F:DNA binding"/>
    <property type="evidence" value="ECO:0007669"/>
    <property type="project" value="UniProtKB-KW"/>
</dbReference>
<dbReference type="GO" id="GO:0006310">
    <property type="term" value="P:DNA recombination"/>
    <property type="evidence" value="ECO:0007669"/>
    <property type="project" value="UniProtKB-KW"/>
</dbReference>
<organism evidence="3 4">
    <name type="scientific">Chitinasiproducens palmae</name>
    <dbReference type="NCBI Taxonomy" id="1770053"/>
    <lineage>
        <taxon>Bacteria</taxon>
        <taxon>Pseudomonadati</taxon>
        <taxon>Pseudomonadota</taxon>
        <taxon>Betaproteobacteria</taxon>
        <taxon>Burkholderiales</taxon>
        <taxon>Burkholderiaceae</taxon>
        <taxon>Chitinasiproducens</taxon>
    </lineage>
</organism>
<dbReference type="Proteomes" id="UP000243719">
    <property type="component" value="Unassembled WGS sequence"/>
</dbReference>
<dbReference type="InterPro" id="IPR010998">
    <property type="entry name" value="Integrase_recombinase_N"/>
</dbReference>
<gene>
    <name evidence="3" type="ORF">SAMN05216551_109122</name>
</gene>
<keyword evidence="2" id="KW-0233">DNA recombination</keyword>
<dbReference type="STRING" id="1770053.SAMN05216551_109122"/>
<dbReference type="InterPro" id="IPR013762">
    <property type="entry name" value="Integrase-like_cat_sf"/>
</dbReference>
<dbReference type="OrthoDB" id="662444at2"/>
<name>A0A1H2PS74_9BURK</name>
<dbReference type="EMBL" id="FNLO01000009">
    <property type="protein sequence ID" value="SDV49772.1"/>
    <property type="molecule type" value="Genomic_DNA"/>
</dbReference>
<evidence type="ECO:0000256" key="2">
    <source>
        <dbReference type="ARBA" id="ARBA00023172"/>
    </source>
</evidence>
<reference evidence="4" key="1">
    <citation type="submission" date="2016-09" db="EMBL/GenBank/DDBJ databases">
        <authorList>
            <person name="Varghese N."/>
            <person name="Submissions S."/>
        </authorList>
    </citation>
    <scope>NUCLEOTIDE SEQUENCE [LARGE SCALE GENOMIC DNA]</scope>
    <source>
        <strain evidence="4">JS23</strain>
    </source>
</reference>
<keyword evidence="1" id="KW-0238">DNA-binding</keyword>
<evidence type="ECO:0000313" key="3">
    <source>
        <dbReference type="EMBL" id="SDV49772.1"/>
    </source>
</evidence>
<sequence length="400" mass="44133">MTRPTSRPSSKSVAKDHSTGVDRLYVRKGVRRVTFWYKYADGRRETLSTAPVGDRAAIAAAELSAKRKAIDIQAGQVVAGSVGELIDRFASEVAPTHFADQSANGRGVRAGTYRNLTKFFGRMAPAALRKIHGYQYLDARAKSGAPVLANKELAMMSTICSYAERWGIIEANPFVGMRLNKADKKVRTIDRSQVVKFYLWALRQDQPFRTMGCAAMFCYLTGFRAAEVRPFHMAGVSGMGVQVVSAKRKKGEEEVSKLRTWSPRLRTVVARAKQGRKVSSLFLFANRRGQPYSKSGWGAVWSDAMYAWIAGGDPEVGLRLAAQKAREADQRRGFAAAPSPAPSLAEHPLYFALSDIRPAAITRKIAERAADAYDFAAHANPATTHRHYDRRRVKSAAATE</sequence>
<dbReference type="GO" id="GO:0015074">
    <property type="term" value="P:DNA integration"/>
    <property type="evidence" value="ECO:0007669"/>
    <property type="project" value="InterPro"/>
</dbReference>
<dbReference type="RefSeq" id="WP_139169704.1">
    <property type="nucleotide sequence ID" value="NZ_FNLO01000009.1"/>
</dbReference>
<accession>A0A1H2PS74</accession>
<dbReference type="AlphaFoldDB" id="A0A1H2PS74"/>
<evidence type="ECO:0000313" key="4">
    <source>
        <dbReference type="Proteomes" id="UP000243719"/>
    </source>
</evidence>
<dbReference type="InterPro" id="IPR011010">
    <property type="entry name" value="DNA_brk_join_enz"/>
</dbReference>
<protein>
    <submittedName>
        <fullName evidence="3">Site-specific recombinase XerD</fullName>
    </submittedName>
</protein>
<dbReference type="SUPFAM" id="SSF56349">
    <property type="entry name" value="DNA breaking-rejoining enzymes"/>
    <property type="match status" value="1"/>
</dbReference>
<dbReference type="Gene3D" id="1.10.150.130">
    <property type="match status" value="1"/>
</dbReference>
<evidence type="ECO:0000256" key="1">
    <source>
        <dbReference type="ARBA" id="ARBA00023125"/>
    </source>
</evidence>
<dbReference type="Gene3D" id="1.10.443.10">
    <property type="entry name" value="Intergrase catalytic core"/>
    <property type="match status" value="1"/>
</dbReference>
<proteinExistence type="predicted"/>
<keyword evidence="4" id="KW-1185">Reference proteome</keyword>